<sequence>MALMTDHPELAMRERVLLVAERLFRQLGYQKTTVADIAKAMRMSPANVYRFFDSKKAIHEGVACRLMGEVEVAAQAITARPEPASQRLRDLITTVHRMNAERYVGDAKLHEMVAIAMEESWDVCVSHIERITAMIAEVIADGKKAGEFAVADVALASSCTCTAMINFFHPQLIAHADDKPGPTLDQMVDFVLAALAPCRPPVECCPG</sequence>
<comment type="caution">
    <text evidence="6">The sequence shown here is derived from an EMBL/GenBank/DDBJ whole genome shotgun (WGS) entry which is preliminary data.</text>
</comment>
<evidence type="ECO:0000259" key="5">
    <source>
        <dbReference type="PROSITE" id="PS50977"/>
    </source>
</evidence>
<evidence type="ECO:0000313" key="7">
    <source>
        <dbReference type="Proteomes" id="UP000248148"/>
    </source>
</evidence>
<dbReference type="InterPro" id="IPR036271">
    <property type="entry name" value="Tet_transcr_reg_TetR-rel_C_sf"/>
</dbReference>
<dbReference type="PROSITE" id="PS50977">
    <property type="entry name" value="HTH_TETR_2"/>
    <property type="match status" value="1"/>
</dbReference>
<dbReference type="Proteomes" id="UP000248148">
    <property type="component" value="Unassembled WGS sequence"/>
</dbReference>
<dbReference type="EMBL" id="QJTI01000022">
    <property type="protein sequence ID" value="PYF01361.1"/>
    <property type="molecule type" value="Genomic_DNA"/>
</dbReference>
<dbReference type="InterPro" id="IPR009057">
    <property type="entry name" value="Homeodomain-like_sf"/>
</dbReference>
<gene>
    <name evidence="6" type="ORF">BJ122_1225</name>
</gene>
<dbReference type="PANTHER" id="PTHR30055:SF151">
    <property type="entry name" value="TRANSCRIPTIONAL REGULATORY PROTEIN"/>
    <property type="match status" value="1"/>
</dbReference>
<reference evidence="6 7" key="1">
    <citation type="submission" date="2018-06" db="EMBL/GenBank/DDBJ databases">
        <title>Genomic Encyclopedia of Archaeal and Bacterial Type Strains, Phase II (KMG-II): from individual species to whole genera.</title>
        <authorList>
            <person name="Goeker M."/>
        </authorList>
    </citation>
    <scope>NUCLEOTIDE SEQUENCE [LARGE SCALE GENOMIC DNA]</scope>
    <source>
        <strain evidence="6 7">JCM 11668</strain>
    </source>
</reference>
<dbReference type="RefSeq" id="WP_110782077.1">
    <property type="nucleotide sequence ID" value="NZ_QJTI01000022.1"/>
</dbReference>
<dbReference type="InterPro" id="IPR041478">
    <property type="entry name" value="TetR_C_27"/>
</dbReference>
<dbReference type="AlphaFoldDB" id="A0A318T8K6"/>
<dbReference type="InterPro" id="IPR001647">
    <property type="entry name" value="HTH_TetR"/>
</dbReference>
<dbReference type="SUPFAM" id="SSF46689">
    <property type="entry name" value="Homeodomain-like"/>
    <property type="match status" value="1"/>
</dbReference>
<keyword evidence="3" id="KW-0804">Transcription</keyword>
<dbReference type="GO" id="GO:0003700">
    <property type="term" value="F:DNA-binding transcription factor activity"/>
    <property type="evidence" value="ECO:0007669"/>
    <property type="project" value="TreeGrafter"/>
</dbReference>
<organism evidence="6 7">
    <name type="scientific">Rhodopseudomonas faecalis</name>
    <dbReference type="NCBI Taxonomy" id="99655"/>
    <lineage>
        <taxon>Bacteria</taxon>
        <taxon>Pseudomonadati</taxon>
        <taxon>Pseudomonadota</taxon>
        <taxon>Alphaproteobacteria</taxon>
        <taxon>Hyphomicrobiales</taxon>
        <taxon>Nitrobacteraceae</taxon>
        <taxon>Rhodopseudomonas</taxon>
    </lineage>
</organism>
<dbReference type="Gene3D" id="1.10.357.10">
    <property type="entry name" value="Tetracycline Repressor, domain 2"/>
    <property type="match status" value="1"/>
</dbReference>
<dbReference type="GO" id="GO:0000976">
    <property type="term" value="F:transcription cis-regulatory region binding"/>
    <property type="evidence" value="ECO:0007669"/>
    <property type="project" value="TreeGrafter"/>
</dbReference>
<dbReference type="Pfam" id="PF17935">
    <property type="entry name" value="TetR_C_27"/>
    <property type="match status" value="1"/>
</dbReference>
<dbReference type="Pfam" id="PF00440">
    <property type="entry name" value="TetR_N"/>
    <property type="match status" value="1"/>
</dbReference>
<dbReference type="OrthoDB" id="9802802at2"/>
<feature type="DNA-binding region" description="H-T-H motif" evidence="4">
    <location>
        <begin position="33"/>
        <end position="52"/>
    </location>
</feature>
<evidence type="ECO:0000313" key="6">
    <source>
        <dbReference type="EMBL" id="PYF01361.1"/>
    </source>
</evidence>
<keyword evidence="7" id="KW-1185">Reference proteome</keyword>
<evidence type="ECO:0000256" key="2">
    <source>
        <dbReference type="ARBA" id="ARBA00023125"/>
    </source>
</evidence>
<evidence type="ECO:0000256" key="1">
    <source>
        <dbReference type="ARBA" id="ARBA00023015"/>
    </source>
</evidence>
<proteinExistence type="predicted"/>
<dbReference type="PANTHER" id="PTHR30055">
    <property type="entry name" value="HTH-TYPE TRANSCRIPTIONAL REGULATOR RUTR"/>
    <property type="match status" value="1"/>
</dbReference>
<accession>A0A318T8K6</accession>
<dbReference type="InterPro" id="IPR050109">
    <property type="entry name" value="HTH-type_TetR-like_transc_reg"/>
</dbReference>
<protein>
    <submittedName>
        <fullName evidence="6">TetR family transcriptional regulator</fullName>
    </submittedName>
</protein>
<evidence type="ECO:0000256" key="3">
    <source>
        <dbReference type="ARBA" id="ARBA00023163"/>
    </source>
</evidence>
<keyword evidence="1" id="KW-0805">Transcription regulation</keyword>
<evidence type="ECO:0000256" key="4">
    <source>
        <dbReference type="PROSITE-ProRule" id="PRU00335"/>
    </source>
</evidence>
<feature type="domain" description="HTH tetR-type" evidence="5">
    <location>
        <begin position="10"/>
        <end position="70"/>
    </location>
</feature>
<name>A0A318T8K6_9BRAD</name>
<keyword evidence="2 4" id="KW-0238">DNA-binding</keyword>
<dbReference type="SUPFAM" id="SSF48498">
    <property type="entry name" value="Tetracyclin repressor-like, C-terminal domain"/>
    <property type="match status" value="1"/>
</dbReference>